<dbReference type="VEuPathDB" id="FungiDB:PC9H_011860"/>
<protein>
    <recommendedName>
        <fullName evidence="2">BTB domain-containing protein</fullName>
    </recommendedName>
</protein>
<accession>A0A8H6ZNI8</accession>
<evidence type="ECO:0000313" key="3">
    <source>
        <dbReference type="EMBL" id="KAF7421337.1"/>
    </source>
</evidence>
<dbReference type="SMART" id="SM00225">
    <property type="entry name" value="BTB"/>
    <property type="match status" value="2"/>
</dbReference>
<dbReference type="GeneID" id="59381678"/>
<dbReference type="Pfam" id="PF00651">
    <property type="entry name" value="BTB"/>
    <property type="match status" value="2"/>
</dbReference>
<dbReference type="RefSeq" id="XP_036627195.1">
    <property type="nucleotide sequence ID" value="XM_036781340.1"/>
</dbReference>
<dbReference type="EMBL" id="JACETU010000009">
    <property type="protein sequence ID" value="KAF7421337.1"/>
    <property type="molecule type" value="Genomic_DNA"/>
</dbReference>
<proteinExistence type="predicted"/>
<dbReference type="AlphaFoldDB" id="A0A8H6ZNI8"/>
<dbReference type="SUPFAM" id="SSF54695">
    <property type="entry name" value="POZ domain"/>
    <property type="match status" value="2"/>
</dbReference>
<comment type="caution">
    <text evidence="3">The sequence shown here is derived from an EMBL/GenBank/DDBJ whole genome shotgun (WGS) entry which is preliminary data.</text>
</comment>
<feature type="domain" description="BTB" evidence="2">
    <location>
        <begin position="251"/>
        <end position="320"/>
    </location>
</feature>
<gene>
    <name evidence="3" type="ORF">PC9H_011860</name>
</gene>
<evidence type="ECO:0000313" key="4">
    <source>
        <dbReference type="Proteomes" id="UP000623687"/>
    </source>
</evidence>
<evidence type="ECO:0000259" key="2">
    <source>
        <dbReference type="PROSITE" id="PS50097"/>
    </source>
</evidence>
<reference evidence="3" key="1">
    <citation type="submission" date="2019-07" db="EMBL/GenBank/DDBJ databases">
        <authorList>
            <person name="Palmer J.M."/>
        </authorList>
    </citation>
    <scope>NUCLEOTIDE SEQUENCE</scope>
    <source>
        <strain evidence="3">PC9</strain>
    </source>
</reference>
<organism evidence="3 4">
    <name type="scientific">Pleurotus ostreatus</name>
    <name type="common">Oyster mushroom</name>
    <name type="synonym">White-rot fungus</name>
    <dbReference type="NCBI Taxonomy" id="5322"/>
    <lineage>
        <taxon>Eukaryota</taxon>
        <taxon>Fungi</taxon>
        <taxon>Dikarya</taxon>
        <taxon>Basidiomycota</taxon>
        <taxon>Agaricomycotina</taxon>
        <taxon>Agaricomycetes</taxon>
        <taxon>Agaricomycetidae</taxon>
        <taxon>Agaricales</taxon>
        <taxon>Pleurotineae</taxon>
        <taxon>Pleurotaceae</taxon>
        <taxon>Pleurotus</taxon>
    </lineage>
</organism>
<dbReference type="InterPro" id="IPR011333">
    <property type="entry name" value="SKP1/BTB/POZ_sf"/>
</dbReference>
<feature type="coiled-coil region" evidence="1">
    <location>
        <begin position="415"/>
        <end position="449"/>
    </location>
</feature>
<keyword evidence="4" id="KW-1185">Reference proteome</keyword>
<dbReference type="Proteomes" id="UP000623687">
    <property type="component" value="Unassembled WGS sequence"/>
</dbReference>
<dbReference type="OrthoDB" id="3223099at2759"/>
<evidence type="ECO:0000256" key="1">
    <source>
        <dbReference type="SAM" id="Coils"/>
    </source>
</evidence>
<name>A0A8H6ZNI8_PLEOS</name>
<dbReference type="InterPro" id="IPR000210">
    <property type="entry name" value="BTB/POZ_dom"/>
</dbReference>
<keyword evidence="1" id="KW-0175">Coiled coil</keyword>
<sequence>MDIRDLEIMPPPDQIFEVDIKIQPEDPVPPVQHSRYYLDDGDFYVVAVEDNIIFRVHAHFLRKHSNWIQSQALSVGRDKGNPLSLCESVTAEDFAIILWVFYDDSLERRASGKEWFEILLIAEKMQMPHVQLLALSKLKDLPVATDPLAKIAVQQRYSIRTQWAQDAYLELCIRPKPLTLAEGVIIGMPAMVKVADAREQMARASLDGRSRKRPDEIVARVISEDVSPDFEPPVPVTLGLSELFECVVEGSNVVVHTRDREFRVHRHFLEIHSPLLRQMLCPAAPGEWDVVEDSISLDVDGIHFSWILALFYNESLCIDLSPAQCVAIRAIAEKYQMDKIGAFATSRTGNAIDLIDKVKSIRHFHVPASSTWASEVYQQLCSRRAPISIDEGERLTPEILVDISARREEALWKKCEEYESAARDAEIVREDLETSLEEYKRLANSRRKR</sequence>
<dbReference type="Gene3D" id="3.30.710.10">
    <property type="entry name" value="Potassium Channel Kv1.1, Chain A"/>
    <property type="match status" value="2"/>
</dbReference>
<dbReference type="PROSITE" id="PS50097">
    <property type="entry name" value="BTB"/>
    <property type="match status" value="1"/>
</dbReference>